<protein>
    <recommendedName>
        <fullName evidence="9">Disease resistance protein</fullName>
    </recommendedName>
</protein>
<dbReference type="PANTHER" id="PTHR36766">
    <property type="entry name" value="PLANT BROAD-SPECTRUM MILDEW RESISTANCE PROTEIN RPW8"/>
    <property type="match status" value="1"/>
</dbReference>
<feature type="domain" description="NB-ARC" evidence="5">
    <location>
        <begin position="261"/>
        <end position="424"/>
    </location>
</feature>
<evidence type="ECO:0000256" key="2">
    <source>
        <dbReference type="ARBA" id="ARBA00022741"/>
    </source>
</evidence>
<dbReference type="Gene3D" id="1.20.5.4130">
    <property type="match status" value="1"/>
</dbReference>
<dbReference type="Pfam" id="PF00931">
    <property type="entry name" value="NB-ARC"/>
    <property type="match status" value="1"/>
</dbReference>
<reference evidence="7 8" key="1">
    <citation type="submission" date="2024-11" db="EMBL/GenBank/DDBJ databases">
        <title>A near-complete genome assembly of Cinchona calisaya.</title>
        <authorList>
            <person name="Lian D.C."/>
            <person name="Zhao X.W."/>
            <person name="Wei L."/>
        </authorList>
    </citation>
    <scope>NUCLEOTIDE SEQUENCE [LARGE SCALE GENOMIC DNA]</scope>
    <source>
        <tissue evidence="7">Nenye</tissue>
    </source>
</reference>
<name>A0ABD2YQH4_9GENT</name>
<evidence type="ECO:0000256" key="1">
    <source>
        <dbReference type="ARBA" id="ARBA00022737"/>
    </source>
</evidence>
<dbReference type="PRINTS" id="PR00364">
    <property type="entry name" value="DISEASERSIST"/>
</dbReference>
<dbReference type="InterPro" id="IPR041118">
    <property type="entry name" value="Rx_N"/>
</dbReference>
<keyword evidence="1" id="KW-0677">Repeat</keyword>
<dbReference type="GO" id="GO:0006952">
    <property type="term" value="P:defense response"/>
    <property type="evidence" value="ECO:0007669"/>
    <property type="project" value="UniProtKB-KW"/>
</dbReference>
<dbReference type="InterPro" id="IPR002182">
    <property type="entry name" value="NB-ARC"/>
</dbReference>
<evidence type="ECO:0000256" key="4">
    <source>
        <dbReference type="ARBA" id="ARBA00022840"/>
    </source>
</evidence>
<feature type="domain" description="Disease resistance N-terminal" evidence="6">
    <location>
        <begin position="101"/>
        <end position="187"/>
    </location>
</feature>
<dbReference type="EMBL" id="JBJUIK010000012">
    <property type="protein sequence ID" value="KAL3509608.1"/>
    <property type="molecule type" value="Genomic_DNA"/>
</dbReference>
<keyword evidence="3" id="KW-0611">Plant defense</keyword>
<dbReference type="GO" id="GO:0005524">
    <property type="term" value="F:ATP binding"/>
    <property type="evidence" value="ECO:0007669"/>
    <property type="project" value="UniProtKB-KW"/>
</dbReference>
<evidence type="ECO:0000259" key="6">
    <source>
        <dbReference type="Pfam" id="PF18052"/>
    </source>
</evidence>
<evidence type="ECO:0000313" key="8">
    <source>
        <dbReference type="Proteomes" id="UP001630127"/>
    </source>
</evidence>
<keyword evidence="2" id="KW-0547">Nucleotide-binding</keyword>
<evidence type="ECO:0000313" key="7">
    <source>
        <dbReference type="EMBL" id="KAL3509608.1"/>
    </source>
</evidence>
<sequence>MVEIYDNWERLVRATLDREELRIIGQRTPSDLSVISASSSFNLASPSDSASSINLSSLLVGETFNHHQILKTTDYSSSSNLIKHTPSEYLFNGPPAGAVAQILLEALAVAFQEQSKYVTQFPTQFRKLNEQLRYVRSFIADVSQLKDKREVVKTALASLQQLVYEADDLIVDCQIREDYRKMKGSSSFPLSLSEMSFPYETGKKLTEINSQIKRVREILISYYNPIAGHPNTRNNREYKRCCGLKVFDQFEIGWPTKDAATIRNWILTQNEPLLRIGIVGKGGLGKTTIAKIIYRDVNLTKRFQEKIWVSVSYPVIEVEIMNSMLRQLKEDGRGSSKGDMLNRIYELLSDKTYLVVLDDVWSIDDGWWERISAGFPKAEGTNSCIIITSRIKKVVKKMGVSETEVHEPKLLNDEESWALFCKVAHISPNGEEIPKLVEEGKKIVKK</sequence>
<organism evidence="7 8">
    <name type="scientific">Cinchona calisaya</name>
    <dbReference type="NCBI Taxonomy" id="153742"/>
    <lineage>
        <taxon>Eukaryota</taxon>
        <taxon>Viridiplantae</taxon>
        <taxon>Streptophyta</taxon>
        <taxon>Embryophyta</taxon>
        <taxon>Tracheophyta</taxon>
        <taxon>Spermatophyta</taxon>
        <taxon>Magnoliopsida</taxon>
        <taxon>eudicotyledons</taxon>
        <taxon>Gunneridae</taxon>
        <taxon>Pentapetalae</taxon>
        <taxon>asterids</taxon>
        <taxon>lamiids</taxon>
        <taxon>Gentianales</taxon>
        <taxon>Rubiaceae</taxon>
        <taxon>Cinchonoideae</taxon>
        <taxon>Cinchoneae</taxon>
        <taxon>Cinchona</taxon>
    </lineage>
</organism>
<keyword evidence="8" id="KW-1185">Reference proteome</keyword>
<dbReference type="InterPro" id="IPR027417">
    <property type="entry name" value="P-loop_NTPase"/>
</dbReference>
<dbReference type="Pfam" id="PF18052">
    <property type="entry name" value="Rx_N"/>
    <property type="match status" value="1"/>
</dbReference>
<proteinExistence type="predicted"/>
<dbReference type="AlphaFoldDB" id="A0ABD2YQH4"/>
<gene>
    <name evidence="7" type="ORF">ACH5RR_029009</name>
</gene>
<dbReference type="Proteomes" id="UP001630127">
    <property type="component" value="Unassembled WGS sequence"/>
</dbReference>
<dbReference type="PANTHER" id="PTHR36766:SF64">
    <property type="entry name" value="OS12G0206100 PROTEIN"/>
    <property type="match status" value="1"/>
</dbReference>
<comment type="caution">
    <text evidence="7">The sequence shown here is derived from an EMBL/GenBank/DDBJ whole genome shotgun (WGS) entry which is preliminary data.</text>
</comment>
<evidence type="ECO:0000256" key="3">
    <source>
        <dbReference type="ARBA" id="ARBA00022821"/>
    </source>
</evidence>
<evidence type="ECO:0000259" key="5">
    <source>
        <dbReference type="Pfam" id="PF00931"/>
    </source>
</evidence>
<keyword evidence="4" id="KW-0067">ATP-binding</keyword>
<accession>A0ABD2YQH4</accession>
<dbReference type="Gene3D" id="3.40.50.300">
    <property type="entry name" value="P-loop containing nucleotide triphosphate hydrolases"/>
    <property type="match status" value="1"/>
</dbReference>
<dbReference type="SUPFAM" id="SSF52540">
    <property type="entry name" value="P-loop containing nucleoside triphosphate hydrolases"/>
    <property type="match status" value="1"/>
</dbReference>
<evidence type="ECO:0008006" key="9">
    <source>
        <dbReference type="Google" id="ProtNLM"/>
    </source>
</evidence>